<organism evidence="1 2">
    <name type="scientific">Bosea vaviloviae</name>
    <dbReference type="NCBI Taxonomy" id="1526658"/>
    <lineage>
        <taxon>Bacteria</taxon>
        <taxon>Pseudomonadati</taxon>
        <taxon>Pseudomonadota</taxon>
        <taxon>Alphaproteobacteria</taxon>
        <taxon>Hyphomicrobiales</taxon>
        <taxon>Boseaceae</taxon>
        <taxon>Bosea</taxon>
    </lineage>
</organism>
<dbReference type="InterPro" id="IPR019238">
    <property type="entry name" value="AbiEi_2"/>
</dbReference>
<keyword evidence="1" id="KW-0614">Plasmid</keyword>
<evidence type="ECO:0008006" key="3">
    <source>
        <dbReference type="Google" id="ProtNLM"/>
    </source>
</evidence>
<proteinExistence type="predicted"/>
<evidence type="ECO:0000313" key="2">
    <source>
        <dbReference type="Proteomes" id="UP000094969"/>
    </source>
</evidence>
<dbReference type="Proteomes" id="UP000094969">
    <property type="component" value="Plasmid unnamed1"/>
</dbReference>
<name>A0A1D7UCI1_9HYPH</name>
<dbReference type="RefSeq" id="WP_069694266.1">
    <property type="nucleotide sequence ID" value="NZ_CP017148.1"/>
</dbReference>
<reference evidence="1 2" key="1">
    <citation type="journal article" date="2015" name="Antonie Van Leeuwenhoek">
        <title>Bosea vaviloviae sp. nov., a new species of slow-growing rhizobia isolated from nodules of the relict species Vavilovia formosa (Stev.) Fed.</title>
        <authorList>
            <person name="Safronova V.I."/>
            <person name="Kuznetsova I.G."/>
            <person name="Sazanova A.L."/>
            <person name="Kimeklis A.K."/>
            <person name="Belimov A.A."/>
            <person name="Andronov E.E."/>
            <person name="Pinaev A.G."/>
            <person name="Chizhevskaya E.P."/>
            <person name="Pukhaev A.R."/>
            <person name="Popov K.P."/>
            <person name="Willems A."/>
            <person name="Tikhonovich I.A."/>
        </authorList>
    </citation>
    <scope>NUCLEOTIDE SEQUENCE [LARGE SCALE GENOMIC DNA]</scope>
    <source>
        <strain evidence="1 2">Vaf18</strain>
        <plasmid evidence="1">unnamed1</plasmid>
    </source>
</reference>
<dbReference type="Pfam" id="PF09952">
    <property type="entry name" value="AbiEi_2"/>
    <property type="match status" value="1"/>
</dbReference>
<dbReference type="OrthoDB" id="5510301at2"/>
<sequence>MLKANVKVKNLENEAAETIGALLRSVPFVQTAKVELRPPGSSFDILAEFSLEGVRRLLACEVKSVGQPRHVRAALLQLRKAAEKFDPPAMPIFIAPYLSQEAQALCREFDVGYLDFVGNARITFDTVFIERQVDTKPSAVQRNLKSIFKPKSAQVLRVLLRDPDRAWRVADLSQASDVSLGHVSNVRSELVDREWAEVTDDGLRLSQPAALLDAWRDAYESPASERISFYTTLHGKSLEDSARGALSAQRETPNAVFASFSAAHWLAPYGRVPTTYFYADSAGLVTLREALKLSPATSGANVVVMVPKDHGLFNDTTEPAPGVVCTSPVQTYLDLAVAGERGAEAAEHLRQELLSWQK</sequence>
<gene>
    <name evidence="1" type="ORF">BHK69_30770</name>
</gene>
<keyword evidence="2" id="KW-1185">Reference proteome</keyword>
<geneLocation type="plasmid" evidence="1 2">
    <name>unnamed1</name>
</geneLocation>
<dbReference type="KEGG" id="bvv:BHK69_30770"/>
<accession>A0A1D7UCI1</accession>
<evidence type="ECO:0000313" key="1">
    <source>
        <dbReference type="EMBL" id="AOO85083.1"/>
    </source>
</evidence>
<dbReference type="AlphaFoldDB" id="A0A1D7UCI1"/>
<protein>
    <recommendedName>
        <fullName evidence="3">HTH crp-type domain-containing protein</fullName>
    </recommendedName>
</protein>
<dbReference type="EMBL" id="CP017148">
    <property type="protein sequence ID" value="AOO85083.1"/>
    <property type="molecule type" value="Genomic_DNA"/>
</dbReference>